<dbReference type="FunFam" id="2.40.10.10:FF:000120">
    <property type="entry name" value="Putative serine protease"/>
    <property type="match status" value="1"/>
</dbReference>
<dbReference type="PROSITE" id="PS50024">
    <property type="entry name" value="SEA"/>
    <property type="match status" value="1"/>
</dbReference>
<dbReference type="Pfam" id="PF00089">
    <property type="entry name" value="Trypsin"/>
    <property type="match status" value="1"/>
</dbReference>
<dbReference type="InterPro" id="IPR001190">
    <property type="entry name" value="SRCR"/>
</dbReference>
<dbReference type="SUPFAM" id="SSF50494">
    <property type="entry name" value="Trypsin-like serine proteases"/>
    <property type="match status" value="1"/>
</dbReference>
<dbReference type="SUPFAM" id="SSF57424">
    <property type="entry name" value="LDL receptor-like module"/>
    <property type="match status" value="2"/>
</dbReference>
<dbReference type="InterPro" id="IPR036790">
    <property type="entry name" value="Frizzled_dom_sf"/>
</dbReference>
<feature type="disulfide bond" evidence="14">
    <location>
        <begin position="529"/>
        <end position="544"/>
    </location>
</feature>
<feature type="domain" description="Peptidase S1" evidence="20">
    <location>
        <begin position="695"/>
        <end position="937"/>
    </location>
</feature>
<proteinExistence type="predicted"/>
<feature type="disulfide bond" evidence="14">
    <location>
        <begin position="510"/>
        <end position="522"/>
    </location>
</feature>
<feature type="domain" description="FZ" evidence="19">
    <location>
        <begin position="254"/>
        <end position="382"/>
    </location>
</feature>
<dbReference type="PROSITE" id="PS50287">
    <property type="entry name" value="SRCR_2"/>
    <property type="match status" value="1"/>
</dbReference>
<dbReference type="InterPro" id="IPR036772">
    <property type="entry name" value="SRCR-like_dom_sf"/>
</dbReference>
<dbReference type="PRINTS" id="PR00722">
    <property type="entry name" value="CHYMOTRYPSIN"/>
</dbReference>
<dbReference type="InterPro" id="IPR036364">
    <property type="entry name" value="SEA_dom_sf"/>
</dbReference>
<dbReference type="CDD" id="cd07066">
    <property type="entry name" value="CRD_FZ"/>
    <property type="match status" value="2"/>
</dbReference>
<keyword evidence="12" id="KW-0325">Glycoprotein</keyword>
<dbReference type="Pfam" id="PF00057">
    <property type="entry name" value="Ldl_recept_a"/>
    <property type="match status" value="2"/>
</dbReference>
<keyword evidence="4 17" id="KW-0812">Transmembrane</keyword>
<dbReference type="EMBL" id="JAZGQO010000004">
    <property type="protein sequence ID" value="KAK6187792.1"/>
    <property type="molecule type" value="Genomic_DNA"/>
</dbReference>
<dbReference type="Gene3D" id="1.10.2000.10">
    <property type="entry name" value="Frizzled cysteine-rich domain"/>
    <property type="match status" value="2"/>
</dbReference>
<evidence type="ECO:0000256" key="8">
    <source>
        <dbReference type="ARBA" id="ARBA00022968"/>
    </source>
</evidence>
<evidence type="ECO:0000256" key="9">
    <source>
        <dbReference type="ARBA" id="ARBA00022989"/>
    </source>
</evidence>
<dbReference type="SMART" id="SM00202">
    <property type="entry name" value="SR"/>
    <property type="match status" value="1"/>
</dbReference>
<dbReference type="InterPro" id="IPR001254">
    <property type="entry name" value="Trypsin_dom"/>
</dbReference>
<evidence type="ECO:0000256" key="13">
    <source>
        <dbReference type="PROSITE-ProRule" id="PRU00090"/>
    </source>
</evidence>
<evidence type="ECO:0000256" key="6">
    <source>
        <dbReference type="ARBA" id="ARBA00022801"/>
    </source>
</evidence>
<feature type="disulfide bond" evidence="13">
    <location>
        <begin position="459"/>
        <end position="483"/>
    </location>
</feature>
<dbReference type="PROSITE" id="PS50038">
    <property type="entry name" value="FZ"/>
    <property type="match status" value="2"/>
</dbReference>
<organism evidence="22 23">
    <name type="scientific">Patella caerulea</name>
    <name type="common">Rayed Mediterranean limpet</name>
    <dbReference type="NCBI Taxonomy" id="87958"/>
    <lineage>
        <taxon>Eukaryota</taxon>
        <taxon>Metazoa</taxon>
        <taxon>Spiralia</taxon>
        <taxon>Lophotrochozoa</taxon>
        <taxon>Mollusca</taxon>
        <taxon>Gastropoda</taxon>
        <taxon>Patellogastropoda</taxon>
        <taxon>Patelloidea</taxon>
        <taxon>Patellidae</taxon>
        <taxon>Patella</taxon>
    </lineage>
</organism>
<keyword evidence="8" id="KW-0735">Signal-anchor</keyword>
<dbReference type="Gene3D" id="2.40.10.10">
    <property type="entry name" value="Trypsin-like serine proteases"/>
    <property type="match status" value="1"/>
</dbReference>
<dbReference type="PANTHER" id="PTHR24252">
    <property type="entry name" value="ACROSIN-RELATED"/>
    <property type="match status" value="1"/>
</dbReference>
<evidence type="ECO:0000256" key="2">
    <source>
        <dbReference type="ARBA" id="ARBA00004606"/>
    </source>
</evidence>
<dbReference type="PROSITE" id="PS00134">
    <property type="entry name" value="TRYPSIN_HIS"/>
    <property type="match status" value="1"/>
</dbReference>
<dbReference type="Gene3D" id="3.30.70.960">
    <property type="entry name" value="SEA domain"/>
    <property type="match status" value="1"/>
</dbReference>
<dbReference type="InterPro" id="IPR002172">
    <property type="entry name" value="LDrepeatLR_classA_rpt"/>
</dbReference>
<dbReference type="PROSITE" id="PS50068">
    <property type="entry name" value="LDLRA_2"/>
    <property type="match status" value="2"/>
</dbReference>
<evidence type="ECO:0000256" key="12">
    <source>
        <dbReference type="ARBA" id="ARBA00023180"/>
    </source>
</evidence>
<dbReference type="Pfam" id="PF15494">
    <property type="entry name" value="SRCR_2"/>
    <property type="match status" value="1"/>
</dbReference>
<evidence type="ECO:0000256" key="3">
    <source>
        <dbReference type="ARBA" id="ARBA00022670"/>
    </source>
</evidence>
<dbReference type="InterPro" id="IPR036055">
    <property type="entry name" value="LDL_receptor-like_sf"/>
</dbReference>
<evidence type="ECO:0000313" key="22">
    <source>
        <dbReference type="EMBL" id="KAK6187792.1"/>
    </source>
</evidence>
<keyword evidence="10 17" id="KW-0472">Membrane</keyword>
<keyword evidence="11 14" id="KW-1015">Disulfide bond</keyword>
<feature type="domain" description="FZ" evidence="19">
    <location>
        <begin position="374"/>
        <end position="498"/>
    </location>
</feature>
<dbReference type="InterPro" id="IPR001314">
    <property type="entry name" value="Peptidase_S1A"/>
</dbReference>
<name>A0AAN8K500_PATCE</name>
<dbReference type="SUPFAM" id="SSF56487">
    <property type="entry name" value="SRCR-like"/>
    <property type="match status" value="1"/>
</dbReference>
<dbReference type="PANTHER" id="PTHR24252:SF7">
    <property type="entry name" value="HYALIN"/>
    <property type="match status" value="1"/>
</dbReference>
<dbReference type="SMART" id="SM00200">
    <property type="entry name" value="SEA"/>
    <property type="match status" value="1"/>
</dbReference>
<dbReference type="SMART" id="SM00063">
    <property type="entry name" value="FRI"/>
    <property type="match status" value="2"/>
</dbReference>
<evidence type="ECO:0000256" key="4">
    <source>
        <dbReference type="ARBA" id="ARBA00022692"/>
    </source>
</evidence>
<evidence type="ECO:0000256" key="7">
    <source>
        <dbReference type="ARBA" id="ARBA00022825"/>
    </source>
</evidence>
<keyword evidence="23" id="KW-1185">Reference proteome</keyword>
<evidence type="ECO:0000259" key="21">
    <source>
        <dbReference type="PROSITE" id="PS50287"/>
    </source>
</evidence>
<evidence type="ECO:0000256" key="14">
    <source>
        <dbReference type="PROSITE-ProRule" id="PRU00124"/>
    </source>
</evidence>
<comment type="caution">
    <text evidence="15">Lacks conserved residue(s) required for the propagation of feature annotation.</text>
</comment>
<keyword evidence="9 17" id="KW-1133">Transmembrane helix</keyword>
<protein>
    <recommendedName>
        <fullName evidence="24">Atrial natriuretic peptide-converting enzyme</fullName>
    </recommendedName>
</protein>
<feature type="disulfide bond" evidence="14">
    <location>
        <begin position="517"/>
        <end position="535"/>
    </location>
</feature>
<dbReference type="CDD" id="cd00112">
    <property type="entry name" value="LDLa"/>
    <property type="match status" value="2"/>
</dbReference>
<dbReference type="InterPro" id="IPR018114">
    <property type="entry name" value="TRYPSIN_HIS"/>
</dbReference>
<dbReference type="Pfam" id="PF01390">
    <property type="entry name" value="SEA"/>
    <property type="match status" value="1"/>
</dbReference>
<feature type="transmembrane region" description="Helical" evidence="17">
    <location>
        <begin position="90"/>
        <end position="114"/>
    </location>
</feature>
<dbReference type="AlphaFoldDB" id="A0AAN8K500"/>
<dbReference type="SUPFAM" id="SSF82671">
    <property type="entry name" value="SEA domain"/>
    <property type="match status" value="1"/>
</dbReference>
<feature type="disulfide bond" evidence="14">
    <location>
        <begin position="568"/>
        <end position="583"/>
    </location>
</feature>
<evidence type="ECO:0000259" key="20">
    <source>
        <dbReference type="PROSITE" id="PS50240"/>
    </source>
</evidence>
<comment type="caution">
    <text evidence="22">The sequence shown here is derived from an EMBL/GenBank/DDBJ whole genome shotgun (WGS) entry which is preliminary data.</text>
</comment>
<keyword evidence="7 16" id="KW-0720">Serine protease</keyword>
<keyword evidence="3 16" id="KW-0645">Protease</keyword>
<dbReference type="InterPro" id="IPR000082">
    <property type="entry name" value="SEA_dom"/>
</dbReference>
<dbReference type="PROSITE" id="PS00135">
    <property type="entry name" value="TRYPSIN_SER"/>
    <property type="match status" value="1"/>
</dbReference>
<keyword evidence="6 16" id="KW-0378">Hydrolase</keyword>
<evidence type="ECO:0000256" key="17">
    <source>
        <dbReference type="SAM" id="Phobius"/>
    </source>
</evidence>
<dbReference type="Pfam" id="PF01392">
    <property type="entry name" value="Fz"/>
    <property type="match status" value="2"/>
</dbReference>
<dbReference type="Gene3D" id="4.10.400.10">
    <property type="entry name" value="Low-density Lipoprotein Receptor"/>
    <property type="match status" value="2"/>
</dbReference>
<dbReference type="PROSITE" id="PS50240">
    <property type="entry name" value="TRYPSIN_DOM"/>
    <property type="match status" value="1"/>
</dbReference>
<feature type="domain" description="SEA" evidence="18">
    <location>
        <begin position="130"/>
        <end position="248"/>
    </location>
</feature>
<dbReference type="Gene3D" id="3.10.250.10">
    <property type="entry name" value="SRCR-like domain"/>
    <property type="match status" value="1"/>
</dbReference>
<dbReference type="InterPro" id="IPR009003">
    <property type="entry name" value="Peptidase_S1_PA"/>
</dbReference>
<dbReference type="SMART" id="SM00020">
    <property type="entry name" value="Tryp_SPc"/>
    <property type="match status" value="1"/>
</dbReference>
<sequence length="943" mass="106128">MATHFMRDIREIPLKVMNRRVGDEHVTLLQACYDNPLFVEQDGTKAYNGGKAVNQETKPHARAKDYMHTLPQQPHEVTFKSSKSSRKKRLWIIAFVIITVIVVGIIIGLLAHFLGEVTSTQQPQLPVISRTDEIKGSLRIMQGPFSVYTKNLEDKLSPAYKYLANSFQFKMNSIFENSDFKTNYNSTEIIMLSRGSVIVNFVIHLNEPIAVTNQTIERVKELIYQGMANSLMVIQVSSVKIFVDAIAVLTTRPTPQETCEPIRLPRCVNKTDYTYTAFPNLMGHVSQDHAHAVIDRYEALFRKTCYGYSTDFWCNVFVPPCVHGKPLPPCKKYCQDVFSHCKGEYPGNVSFPLNCDNLPDSNDTDVCRQNPYSRTAGKCIEIQSDVCKQEGRKYTTFPNLIGDIVESETTLIVELLKGIQTMTHCYRHTMTFACSAFLPKCSGNPVVPYHYIPPCRSLCQTFRDRCELFMEIFNHAWPKDLNCTLLPDSRDTKVCIGYKEAHEPPKIDDCKIGELKCDETVCIPQNWVCDGYQDCADNQDEKHCATCAPNEFSCSPASTQCIPTTSVCDGIIDCYEGVDESECAKLRVDENHYRLEVLNRNSDSWEEVCADGWNRTHSQIVCKQLGYNHVSSTLLSAGSGKPTMVLAEQAPGTDPTLIQSYLTKKQCLEKLVVKIICEDPVCGIRPAHHTSLLRIVNGDESLPASWPWLVSLHGGSAEKFFCGASIINERWLLTAAHCVGGGVNIVKAWTIKAGATRRNTYSRHRQVRHAKRLVRHPDFQIVDNDIALIQLSEPLIFTDYVRPVCLPKQNEQPVVGKKCVAAGWGKPYQEADGYMRAAQQLYLDIVNWQACKDAVKNAEQKVPYEMTENMFCAGGTIDHDACAGDSGGPFVCRKENTTDVWVQMGIVSWGVGCAVPHVPGIYTVLPHYIDWIRETIHHYDDPH</sequence>
<comment type="subcellular location">
    <subcellularLocation>
        <location evidence="1">Cell membrane</location>
        <topology evidence="1">Single-pass membrane protein</topology>
    </subcellularLocation>
    <subcellularLocation>
        <location evidence="2">Membrane</location>
        <topology evidence="2">Single-pass type II membrane protein</topology>
    </subcellularLocation>
</comment>
<dbReference type="SUPFAM" id="SSF63501">
    <property type="entry name" value="Frizzled cysteine-rich domain"/>
    <property type="match status" value="2"/>
</dbReference>
<evidence type="ECO:0000256" key="1">
    <source>
        <dbReference type="ARBA" id="ARBA00004162"/>
    </source>
</evidence>
<dbReference type="GO" id="GO:0006508">
    <property type="term" value="P:proteolysis"/>
    <property type="evidence" value="ECO:0007669"/>
    <property type="project" value="UniProtKB-KW"/>
</dbReference>
<dbReference type="GO" id="GO:0004252">
    <property type="term" value="F:serine-type endopeptidase activity"/>
    <property type="evidence" value="ECO:0007669"/>
    <property type="project" value="InterPro"/>
</dbReference>
<feature type="domain" description="SRCR" evidence="21">
    <location>
        <begin position="594"/>
        <end position="678"/>
    </location>
</feature>
<dbReference type="GO" id="GO:0005886">
    <property type="term" value="C:plasma membrane"/>
    <property type="evidence" value="ECO:0007669"/>
    <property type="project" value="UniProtKB-SubCell"/>
</dbReference>
<dbReference type="SMART" id="SM00192">
    <property type="entry name" value="LDLa"/>
    <property type="match status" value="2"/>
</dbReference>
<evidence type="ECO:0000313" key="23">
    <source>
        <dbReference type="Proteomes" id="UP001347796"/>
    </source>
</evidence>
<accession>A0AAN8K500</accession>
<reference evidence="22 23" key="1">
    <citation type="submission" date="2024-01" db="EMBL/GenBank/DDBJ databases">
        <title>The genome of the rayed Mediterranean limpet Patella caerulea (Linnaeus, 1758).</title>
        <authorList>
            <person name="Anh-Thu Weber A."/>
            <person name="Halstead-Nussloch G."/>
        </authorList>
    </citation>
    <scope>NUCLEOTIDE SEQUENCE [LARGE SCALE GENOMIC DNA]</scope>
    <source>
        <strain evidence="22">AATW-2023a</strain>
        <tissue evidence="22">Whole specimen</tissue>
    </source>
</reference>
<dbReference type="CDD" id="cd00190">
    <property type="entry name" value="Tryp_SPc"/>
    <property type="match status" value="1"/>
</dbReference>
<gene>
    <name evidence="22" type="ORF">SNE40_005738</name>
</gene>
<dbReference type="Proteomes" id="UP001347796">
    <property type="component" value="Unassembled WGS sequence"/>
</dbReference>
<evidence type="ECO:0000259" key="19">
    <source>
        <dbReference type="PROSITE" id="PS50038"/>
    </source>
</evidence>
<evidence type="ECO:0000256" key="10">
    <source>
        <dbReference type="ARBA" id="ARBA00023136"/>
    </source>
</evidence>
<evidence type="ECO:0000256" key="5">
    <source>
        <dbReference type="ARBA" id="ARBA00022729"/>
    </source>
</evidence>
<keyword evidence="5" id="KW-0732">Signal</keyword>
<evidence type="ECO:0000256" key="15">
    <source>
        <dbReference type="PROSITE-ProRule" id="PRU00196"/>
    </source>
</evidence>
<dbReference type="InterPro" id="IPR043504">
    <property type="entry name" value="Peptidase_S1_PA_chymotrypsin"/>
</dbReference>
<evidence type="ECO:0000259" key="18">
    <source>
        <dbReference type="PROSITE" id="PS50024"/>
    </source>
</evidence>
<evidence type="ECO:0000256" key="16">
    <source>
        <dbReference type="RuleBase" id="RU363034"/>
    </source>
</evidence>
<dbReference type="InterPro" id="IPR020067">
    <property type="entry name" value="Frizzled_dom"/>
</dbReference>
<evidence type="ECO:0008006" key="24">
    <source>
        <dbReference type="Google" id="ProtNLM"/>
    </source>
</evidence>
<evidence type="ECO:0000256" key="11">
    <source>
        <dbReference type="ARBA" id="ARBA00023157"/>
    </source>
</evidence>
<dbReference type="InterPro" id="IPR033116">
    <property type="entry name" value="TRYPSIN_SER"/>
</dbReference>